<dbReference type="InterPro" id="IPR038740">
    <property type="entry name" value="BioF2-like_GNAT_dom"/>
</dbReference>
<organism evidence="2 3">
    <name type="scientific">Geodermatophilus sabuli</name>
    <dbReference type="NCBI Taxonomy" id="1564158"/>
    <lineage>
        <taxon>Bacteria</taxon>
        <taxon>Bacillati</taxon>
        <taxon>Actinomycetota</taxon>
        <taxon>Actinomycetes</taxon>
        <taxon>Geodermatophilales</taxon>
        <taxon>Geodermatophilaceae</taxon>
        <taxon>Geodermatophilus</taxon>
    </lineage>
</organism>
<dbReference type="SUPFAM" id="SSF55729">
    <property type="entry name" value="Acyl-CoA N-acyltransferases (Nat)"/>
    <property type="match status" value="1"/>
</dbReference>
<evidence type="ECO:0000313" key="2">
    <source>
        <dbReference type="EMBL" id="SNX97060.1"/>
    </source>
</evidence>
<keyword evidence="2" id="KW-0808">Transferase</keyword>
<keyword evidence="3" id="KW-1185">Reference proteome</keyword>
<dbReference type="InterPro" id="IPR016181">
    <property type="entry name" value="Acyl_CoA_acyltransferase"/>
</dbReference>
<proteinExistence type="predicted"/>
<evidence type="ECO:0000259" key="1">
    <source>
        <dbReference type="Pfam" id="PF13480"/>
    </source>
</evidence>
<dbReference type="GO" id="GO:0016740">
    <property type="term" value="F:transferase activity"/>
    <property type="evidence" value="ECO:0007669"/>
    <property type="project" value="UniProtKB-KW"/>
</dbReference>
<dbReference type="EMBL" id="OBDO01000006">
    <property type="protein sequence ID" value="SNX97060.1"/>
    <property type="molecule type" value="Genomic_DNA"/>
</dbReference>
<accession>A0A285EDI4</accession>
<dbReference type="AlphaFoldDB" id="A0A285EDI4"/>
<reference evidence="2 3" key="1">
    <citation type="submission" date="2017-09" db="EMBL/GenBank/DDBJ databases">
        <authorList>
            <person name="Ehlers B."/>
            <person name="Leendertz F.H."/>
        </authorList>
    </citation>
    <scope>NUCLEOTIDE SEQUENCE [LARGE SCALE GENOMIC DNA]</scope>
    <source>
        <strain evidence="2 3">DSM 46844</strain>
    </source>
</reference>
<sequence length="346" mass="37720">MWRRLQAAGGVSTPFLAWEWFSALAEQPELSRSVRVVAVRRPGEPEAGLFPLELVRGPRGRRTVRCAGTDKLGADHLDVVALPADRGAVAAAVARYLARSLRWDAADLEGLAADGALARALRDELRLPRCLPHRSEVESVPVVALRGEEADAVRARLRRRCARGLKSAQRAGGGFSVVDDPDQVGALVESLMDMHNARFQCESVVFSTPALRTFHVTAVTRLAAAGMARVCRLSTATDDIALEYVLMMGDRAYSYQSGFRPDGGHSPGRTVMCQAMLVAAEEGRAEYDLLRGDESYKAEYATGNRPDVRIRALQPTVRAVAWGTILLLRRVARVARRRWGAGDGGH</sequence>
<gene>
    <name evidence="2" type="ORF">SAMN06893097_1069</name>
</gene>
<feature type="domain" description="BioF2-like acetyltransferase" evidence="1">
    <location>
        <begin position="156"/>
        <end position="297"/>
    </location>
</feature>
<dbReference type="Pfam" id="PF13480">
    <property type="entry name" value="Acetyltransf_6"/>
    <property type="match status" value="1"/>
</dbReference>
<dbReference type="Gene3D" id="3.40.630.30">
    <property type="match status" value="1"/>
</dbReference>
<protein>
    <submittedName>
        <fullName evidence="2">Acetyltransferase involved in cellulose biosynthesis, CelD/BcsL family</fullName>
    </submittedName>
</protein>
<dbReference type="Proteomes" id="UP000219514">
    <property type="component" value="Unassembled WGS sequence"/>
</dbReference>
<name>A0A285EDI4_9ACTN</name>
<evidence type="ECO:0000313" key="3">
    <source>
        <dbReference type="Proteomes" id="UP000219514"/>
    </source>
</evidence>